<gene>
    <name evidence="2" type="ORF">CK556_02120</name>
</gene>
<sequence>MKKLLLALSALVVTSSTSTIVVSCSTKVEKQNIDSIERFLITILHSKEDDQEPWNNDALEAELVNQKVDEAGGVSVKVSEEIEEGTITNKQQSIVFTGNGTSKNNYKYTGSITLIYNFGGNKPAPKKKITKEELETTITGLQNFLETVYFKSENAVKNTFIVNGNIPGTPAEGVVFQAVTITNLESPEPTDPSLPKLTKFRVSGKIGIKDNDSRYYEFDDDVNEQDKNFKCEGTIVDPIIIQDTVINEATNSINDWIKNQKFSDYNDFRNKLLTEQKEILSNEQIGIESISNLPVTLIEEQEINNSMYWINQVSVNLKASVGYEFSHEVIENEEYKIKTNIEILKVETNALKWHVLKSNDKKYIEPQFIQFDSNDNVAKIQKKYLSNQQITQEWNEENGKLQQKQFVDSLNYFTGDDKDKKISNFVDSEYFRNTTAFNYGSDAGNSLFKVDEVLFFDKNQENLNKNIESVLGQTKSLEDFISSSNALTRTTIKNTQNKSYYVVFLTKNNDSTNDGTPTYKAANRTLNVLLQEFTVVD</sequence>
<accession>A0A249SNU2</accession>
<dbReference type="AlphaFoldDB" id="A0A249SNU2"/>
<proteinExistence type="predicted"/>
<feature type="signal peptide" evidence="1">
    <location>
        <begin position="1"/>
        <end position="18"/>
    </location>
</feature>
<evidence type="ECO:0000256" key="1">
    <source>
        <dbReference type="SAM" id="SignalP"/>
    </source>
</evidence>
<dbReference type="EMBL" id="CP023173">
    <property type="protein sequence ID" value="ASZ09151.1"/>
    <property type="molecule type" value="Genomic_DNA"/>
</dbReference>
<dbReference type="Proteomes" id="UP000232229">
    <property type="component" value="Chromosome"/>
</dbReference>
<dbReference type="PROSITE" id="PS51257">
    <property type="entry name" value="PROKAR_LIPOPROTEIN"/>
    <property type="match status" value="1"/>
</dbReference>
<evidence type="ECO:0000313" key="3">
    <source>
        <dbReference type="Proteomes" id="UP000232229"/>
    </source>
</evidence>
<keyword evidence="1" id="KW-0732">Signal</keyword>
<evidence type="ECO:0000313" key="2">
    <source>
        <dbReference type="EMBL" id="ASZ09151.1"/>
    </source>
</evidence>
<dbReference type="KEGG" id="mchc:CK556_02120"/>
<evidence type="ECO:0008006" key="4">
    <source>
        <dbReference type="Google" id="ProtNLM"/>
    </source>
</evidence>
<name>A0A249SNU2_9MOLU</name>
<keyword evidence="3" id="KW-1185">Reference proteome</keyword>
<dbReference type="RefSeq" id="WP_095761517.1">
    <property type="nucleotide sequence ID" value="NZ_CP023173.1"/>
</dbReference>
<feature type="chain" id="PRO_5012128613" description="Lipoprotein-associated type-17 domain-containing protein" evidence="1">
    <location>
        <begin position="19"/>
        <end position="537"/>
    </location>
</feature>
<reference evidence="2 3" key="1">
    <citation type="submission" date="2017-08" db="EMBL/GenBank/DDBJ databases">
        <title>Complete Genome Sequence of Mesoplasma chauliocola.</title>
        <authorList>
            <person name="Knight T.F.Jr."/>
            <person name="Citino T."/>
        </authorList>
    </citation>
    <scope>NUCLEOTIDE SEQUENCE [LARGE SCALE GENOMIC DNA]</scope>
    <source>
        <strain evidence="2 3">CHPA-2</strain>
    </source>
</reference>
<protein>
    <recommendedName>
        <fullName evidence="4">Lipoprotein-associated type-17 domain-containing protein</fullName>
    </recommendedName>
</protein>
<organism evidence="2 3">
    <name type="scientific">Mesoplasma chauliocola</name>
    <dbReference type="NCBI Taxonomy" id="216427"/>
    <lineage>
        <taxon>Bacteria</taxon>
        <taxon>Bacillati</taxon>
        <taxon>Mycoplasmatota</taxon>
        <taxon>Mollicutes</taxon>
        <taxon>Entomoplasmatales</taxon>
        <taxon>Entomoplasmataceae</taxon>
        <taxon>Mesoplasma</taxon>
    </lineage>
</organism>